<dbReference type="SUPFAM" id="SSF47473">
    <property type="entry name" value="EF-hand"/>
    <property type="match status" value="1"/>
</dbReference>
<name>A0ABS5TKM1_9ACTN</name>
<comment type="caution">
    <text evidence="2">The sequence shown here is derived from an EMBL/GenBank/DDBJ whole genome shotgun (WGS) entry which is preliminary data.</text>
</comment>
<dbReference type="CDD" id="cd00051">
    <property type="entry name" value="EFh"/>
    <property type="match status" value="1"/>
</dbReference>
<gene>
    <name evidence="2" type="ORF">KIH74_18360</name>
</gene>
<dbReference type="EMBL" id="JAHBAY010000007">
    <property type="protein sequence ID" value="MBT0770909.1"/>
    <property type="molecule type" value="Genomic_DNA"/>
</dbReference>
<proteinExistence type="predicted"/>
<dbReference type="Gene3D" id="1.10.238.10">
    <property type="entry name" value="EF-hand"/>
    <property type="match status" value="1"/>
</dbReference>
<dbReference type="Proteomes" id="UP001197247">
    <property type="component" value="Unassembled WGS sequence"/>
</dbReference>
<dbReference type="RefSeq" id="WP_214157196.1">
    <property type="nucleotide sequence ID" value="NZ_JAHBAY010000007.1"/>
</dbReference>
<evidence type="ECO:0000259" key="1">
    <source>
        <dbReference type="PROSITE" id="PS50222"/>
    </source>
</evidence>
<accession>A0ABS5TKM1</accession>
<dbReference type="InterPro" id="IPR002048">
    <property type="entry name" value="EF_hand_dom"/>
</dbReference>
<keyword evidence="3" id="KW-1185">Reference proteome</keyword>
<dbReference type="SMART" id="SM00054">
    <property type="entry name" value="EFh"/>
    <property type="match status" value="2"/>
</dbReference>
<dbReference type="PROSITE" id="PS00018">
    <property type="entry name" value="EF_HAND_1"/>
    <property type="match status" value="2"/>
</dbReference>
<dbReference type="PROSITE" id="PS50222">
    <property type="entry name" value="EF_HAND_2"/>
    <property type="match status" value="2"/>
</dbReference>
<evidence type="ECO:0000313" key="2">
    <source>
        <dbReference type="EMBL" id="MBT0770909.1"/>
    </source>
</evidence>
<evidence type="ECO:0000313" key="3">
    <source>
        <dbReference type="Proteomes" id="UP001197247"/>
    </source>
</evidence>
<dbReference type="InterPro" id="IPR018247">
    <property type="entry name" value="EF_Hand_1_Ca_BS"/>
</dbReference>
<reference evidence="2 3" key="1">
    <citation type="submission" date="2021-05" db="EMBL/GenBank/DDBJ databases">
        <title>Kineosporia and Streptomyces sp. nov. two new marine actinobacteria isolated from Coral.</title>
        <authorList>
            <person name="Buangrab K."/>
            <person name="Sutthacheep M."/>
            <person name="Yeemin T."/>
            <person name="Harunari E."/>
            <person name="Igarashi Y."/>
            <person name="Kanchanasin P."/>
            <person name="Tanasupawat S."/>
            <person name="Phongsopitanun W."/>
        </authorList>
    </citation>
    <scope>NUCLEOTIDE SEQUENCE [LARGE SCALE GENOMIC DNA]</scope>
    <source>
        <strain evidence="2 3">J2-2</strain>
    </source>
</reference>
<feature type="domain" description="EF-hand" evidence="1">
    <location>
        <begin position="38"/>
        <end position="73"/>
    </location>
</feature>
<dbReference type="InterPro" id="IPR011992">
    <property type="entry name" value="EF-hand-dom_pair"/>
</dbReference>
<feature type="domain" description="EF-hand" evidence="1">
    <location>
        <begin position="2"/>
        <end position="37"/>
    </location>
</feature>
<sequence>MSETTNYQATFDLIDVDHDGLISAAELKNLMAALGGEVSDEMAEHAVQVIDTDGDGLVSLPELADYLSENSSPQQ</sequence>
<dbReference type="Pfam" id="PF13499">
    <property type="entry name" value="EF-hand_7"/>
    <property type="match status" value="1"/>
</dbReference>
<protein>
    <submittedName>
        <fullName evidence="2">EF-hand domain-containing protein</fullName>
    </submittedName>
</protein>
<organism evidence="2 3">
    <name type="scientific">Kineosporia corallincola</name>
    <dbReference type="NCBI Taxonomy" id="2835133"/>
    <lineage>
        <taxon>Bacteria</taxon>
        <taxon>Bacillati</taxon>
        <taxon>Actinomycetota</taxon>
        <taxon>Actinomycetes</taxon>
        <taxon>Kineosporiales</taxon>
        <taxon>Kineosporiaceae</taxon>
        <taxon>Kineosporia</taxon>
    </lineage>
</organism>